<gene>
    <name evidence="8" type="ORF">LT40_03185</name>
</gene>
<keyword evidence="5 6" id="KW-0472">Membrane</keyword>
<comment type="subcellular location">
    <subcellularLocation>
        <location evidence="1">Cell membrane</location>
        <topology evidence="1">Multi-pass membrane protein</topology>
    </subcellularLocation>
</comment>
<feature type="transmembrane region" description="Helical" evidence="6">
    <location>
        <begin position="64"/>
        <end position="81"/>
    </location>
</feature>
<evidence type="ECO:0000256" key="6">
    <source>
        <dbReference type="SAM" id="Phobius"/>
    </source>
</evidence>
<accession>A0A089ZPT8</accession>
<dbReference type="HOGENOM" id="CLU_053152_4_0_6"/>
<keyword evidence="3 6" id="KW-0812">Transmembrane</keyword>
<sequence length="154" mass="17456">MNNLLQPVPASLARRLAAAAYDLILLVALLMVATALYKLSQLIWYGEARLRALSEAGALDQDPWLSLLLACLSFTFFAHFWTRAGQTLGMQAWSIRVQNVDGSEVSLGQALLRFMLAILSWLCLGMGWWWMLFDRRKRTWHDLGSRSQVVRTGQ</sequence>
<dbReference type="Pfam" id="PF06271">
    <property type="entry name" value="RDD"/>
    <property type="match status" value="1"/>
</dbReference>
<feature type="transmembrane region" description="Helical" evidence="6">
    <location>
        <begin position="20"/>
        <end position="44"/>
    </location>
</feature>
<organism evidence="8 9">
    <name type="scientific">Pseudomonas rhizosphaerae</name>
    <dbReference type="NCBI Taxonomy" id="216142"/>
    <lineage>
        <taxon>Bacteria</taxon>
        <taxon>Pseudomonadati</taxon>
        <taxon>Pseudomonadota</taxon>
        <taxon>Gammaproteobacteria</taxon>
        <taxon>Pseudomonadales</taxon>
        <taxon>Pseudomonadaceae</taxon>
        <taxon>Pseudomonas</taxon>
    </lineage>
</organism>
<dbReference type="EMBL" id="CP009533">
    <property type="protein sequence ID" value="AIS16456.1"/>
    <property type="molecule type" value="Genomic_DNA"/>
</dbReference>
<evidence type="ECO:0000259" key="7">
    <source>
        <dbReference type="Pfam" id="PF06271"/>
    </source>
</evidence>
<dbReference type="eggNOG" id="COG1714">
    <property type="taxonomic scope" value="Bacteria"/>
</dbReference>
<evidence type="ECO:0000256" key="3">
    <source>
        <dbReference type="ARBA" id="ARBA00022692"/>
    </source>
</evidence>
<keyword evidence="2" id="KW-1003">Cell membrane</keyword>
<keyword evidence="9" id="KW-1185">Reference proteome</keyword>
<feature type="domain" description="RDD" evidence="7">
    <location>
        <begin position="10"/>
        <end position="143"/>
    </location>
</feature>
<keyword evidence="4 6" id="KW-1133">Transmembrane helix</keyword>
<evidence type="ECO:0000256" key="4">
    <source>
        <dbReference type="ARBA" id="ARBA00022989"/>
    </source>
</evidence>
<reference evidence="8 9" key="1">
    <citation type="journal article" date="2015" name="J. Biotechnol.">
        <title>Complete genome sequence of Pseudomonas rhizosphaerae IH5T (=DSM 16299T), a phosphate-solubilizing rhizobacterium for bacterial biofertilizer.</title>
        <authorList>
            <person name="Kwak Y."/>
            <person name="Jung B.K."/>
            <person name="Shin J.H."/>
        </authorList>
    </citation>
    <scope>NUCLEOTIDE SEQUENCE [LARGE SCALE GENOMIC DNA]</scope>
    <source>
        <strain evidence="8">DSM 16299</strain>
    </source>
</reference>
<protein>
    <submittedName>
        <fullName evidence="8">RDD domain-containing protein</fullName>
    </submittedName>
</protein>
<dbReference type="InterPro" id="IPR051791">
    <property type="entry name" value="Pra-immunoreactive"/>
</dbReference>
<evidence type="ECO:0000256" key="2">
    <source>
        <dbReference type="ARBA" id="ARBA00022475"/>
    </source>
</evidence>
<dbReference type="STRING" id="216142.LT40_03185"/>
<proteinExistence type="predicted"/>
<dbReference type="Proteomes" id="UP000029499">
    <property type="component" value="Chromosome"/>
</dbReference>
<evidence type="ECO:0000313" key="9">
    <source>
        <dbReference type="Proteomes" id="UP000029499"/>
    </source>
</evidence>
<dbReference type="PANTHER" id="PTHR36115">
    <property type="entry name" value="PROLINE-RICH ANTIGEN HOMOLOG-RELATED"/>
    <property type="match status" value="1"/>
</dbReference>
<evidence type="ECO:0000256" key="5">
    <source>
        <dbReference type="ARBA" id="ARBA00023136"/>
    </source>
</evidence>
<evidence type="ECO:0000313" key="8">
    <source>
        <dbReference type="EMBL" id="AIS16456.1"/>
    </source>
</evidence>
<evidence type="ECO:0000256" key="1">
    <source>
        <dbReference type="ARBA" id="ARBA00004651"/>
    </source>
</evidence>
<name>A0A089ZPT8_9PSED</name>
<dbReference type="KEGG" id="prh:LT40_03185"/>
<dbReference type="AlphaFoldDB" id="A0A089ZPT8"/>
<dbReference type="InterPro" id="IPR010432">
    <property type="entry name" value="RDD"/>
</dbReference>
<dbReference type="PANTHER" id="PTHR36115:SF10">
    <property type="entry name" value="RDD DOMAIN-CONTAINING PROTEIN"/>
    <property type="match status" value="1"/>
</dbReference>
<feature type="transmembrane region" description="Helical" evidence="6">
    <location>
        <begin position="110"/>
        <end position="131"/>
    </location>
</feature>
<dbReference type="GO" id="GO:0005886">
    <property type="term" value="C:plasma membrane"/>
    <property type="evidence" value="ECO:0007669"/>
    <property type="project" value="UniProtKB-SubCell"/>
</dbReference>